<proteinExistence type="predicted"/>
<accession>A0A7K1L7Y1</accession>
<gene>
    <name evidence="2" type="ORF">GNZ18_28645</name>
</gene>
<dbReference type="Pfam" id="PF12728">
    <property type="entry name" value="HTH_17"/>
    <property type="match status" value="1"/>
</dbReference>
<dbReference type="AlphaFoldDB" id="A0A7K1L7Y1"/>
<keyword evidence="3" id="KW-1185">Reference proteome</keyword>
<evidence type="ECO:0000313" key="3">
    <source>
        <dbReference type="Proteomes" id="UP000432015"/>
    </source>
</evidence>
<dbReference type="EMBL" id="WOFH01000011">
    <property type="protein sequence ID" value="MUN40540.1"/>
    <property type="molecule type" value="Genomic_DNA"/>
</dbReference>
<evidence type="ECO:0000259" key="1">
    <source>
        <dbReference type="Pfam" id="PF12728"/>
    </source>
</evidence>
<dbReference type="InterPro" id="IPR009061">
    <property type="entry name" value="DNA-bd_dom_put_sf"/>
</dbReference>
<comment type="caution">
    <text evidence="2">The sequence shown here is derived from an EMBL/GenBank/DDBJ whole genome shotgun (WGS) entry which is preliminary data.</text>
</comment>
<organism evidence="2 3">
    <name type="scientific">Actinomadura litoris</name>
    <dbReference type="NCBI Taxonomy" id="2678616"/>
    <lineage>
        <taxon>Bacteria</taxon>
        <taxon>Bacillati</taxon>
        <taxon>Actinomycetota</taxon>
        <taxon>Actinomycetes</taxon>
        <taxon>Streptosporangiales</taxon>
        <taxon>Thermomonosporaceae</taxon>
        <taxon>Actinomadura</taxon>
    </lineage>
</organism>
<name>A0A7K1L7Y1_9ACTN</name>
<feature type="domain" description="Helix-turn-helix" evidence="1">
    <location>
        <begin position="11"/>
        <end position="51"/>
    </location>
</feature>
<dbReference type="Gene3D" id="1.10.1660.10">
    <property type="match status" value="1"/>
</dbReference>
<protein>
    <submittedName>
        <fullName evidence="2">Helix-turn-helix domain-containing protein</fullName>
    </submittedName>
</protein>
<dbReference type="SUPFAM" id="SSF46955">
    <property type="entry name" value="Putative DNA-binding domain"/>
    <property type="match status" value="1"/>
</dbReference>
<dbReference type="Proteomes" id="UP000432015">
    <property type="component" value="Unassembled WGS sequence"/>
</dbReference>
<evidence type="ECO:0000313" key="2">
    <source>
        <dbReference type="EMBL" id="MUN40540.1"/>
    </source>
</evidence>
<sequence length="149" mass="17016">MPRQTPEYEVLLTPAEVATMFRVDAKTVTRWAKLEKIPYVWTLGGHRRYPERPSARCSRRGLRSARFRRREGGLIGVVRGWRRQTVWLRRVSGALGVLGVIYIYSSRALAGRVTASSQVSGPWRALIGASYRSLGIDRFLFSWGLRHAE</sequence>
<dbReference type="InterPro" id="IPR041657">
    <property type="entry name" value="HTH_17"/>
</dbReference>
<reference evidence="2 3" key="1">
    <citation type="submission" date="2019-11" db="EMBL/GenBank/DDBJ databases">
        <authorList>
            <person name="Cao P."/>
        </authorList>
    </citation>
    <scope>NUCLEOTIDE SEQUENCE [LARGE SCALE GENOMIC DNA]</scope>
    <source>
        <strain evidence="2 3">NEAU-AAG5</strain>
    </source>
</reference>